<dbReference type="Pfam" id="PF00646">
    <property type="entry name" value="F-box"/>
    <property type="match status" value="1"/>
</dbReference>
<organism evidence="4 5">
    <name type="scientific">Ziziphus jujuba var. spinosa</name>
    <dbReference type="NCBI Taxonomy" id="714518"/>
    <lineage>
        <taxon>Eukaryota</taxon>
        <taxon>Viridiplantae</taxon>
        <taxon>Streptophyta</taxon>
        <taxon>Embryophyta</taxon>
        <taxon>Tracheophyta</taxon>
        <taxon>Spermatophyta</taxon>
        <taxon>Magnoliopsida</taxon>
        <taxon>eudicotyledons</taxon>
        <taxon>Gunneridae</taxon>
        <taxon>Pentapetalae</taxon>
        <taxon>rosids</taxon>
        <taxon>fabids</taxon>
        <taxon>Rosales</taxon>
        <taxon>Rhamnaceae</taxon>
        <taxon>Paliureae</taxon>
        <taxon>Ziziphus</taxon>
    </lineage>
</organism>
<dbReference type="FunFam" id="3.20.90.10:FF:000003">
    <property type="entry name" value="Tubby-like F-box protein"/>
    <property type="match status" value="1"/>
</dbReference>
<dbReference type="SUPFAM" id="SSF81383">
    <property type="entry name" value="F-box domain"/>
    <property type="match status" value="1"/>
</dbReference>
<evidence type="ECO:0000259" key="3">
    <source>
        <dbReference type="Pfam" id="PF01167"/>
    </source>
</evidence>
<dbReference type="AlphaFoldDB" id="A0A978UQI0"/>
<evidence type="ECO:0000313" key="4">
    <source>
        <dbReference type="EMBL" id="KAH7517130.1"/>
    </source>
</evidence>
<feature type="domain" description="Tubby C-terminal" evidence="3">
    <location>
        <begin position="154"/>
        <end position="434"/>
    </location>
</feature>
<evidence type="ECO:0000313" key="5">
    <source>
        <dbReference type="Proteomes" id="UP000813462"/>
    </source>
</evidence>
<dbReference type="PANTHER" id="PTHR16517:SF119">
    <property type="entry name" value="TUBBY-LIKE F-BOX PROTEIN 3"/>
    <property type="match status" value="1"/>
</dbReference>
<reference evidence="4" key="1">
    <citation type="journal article" date="2021" name="Front. Plant Sci.">
        <title>Chromosome-Scale Genome Assembly for Chinese Sour Jujube and Insights Into Its Genome Evolution and Domestication Signature.</title>
        <authorList>
            <person name="Shen L.-Y."/>
            <person name="Luo H."/>
            <person name="Wang X.-L."/>
            <person name="Wang X.-M."/>
            <person name="Qiu X.-J."/>
            <person name="Liu H."/>
            <person name="Zhou S.-S."/>
            <person name="Jia K.-H."/>
            <person name="Nie S."/>
            <person name="Bao Y.-T."/>
            <person name="Zhang R.-G."/>
            <person name="Yun Q.-Z."/>
            <person name="Chai Y.-H."/>
            <person name="Lu J.-Y."/>
            <person name="Li Y."/>
            <person name="Zhao S.-W."/>
            <person name="Mao J.-F."/>
            <person name="Jia S.-G."/>
            <person name="Mao Y.-M."/>
        </authorList>
    </citation>
    <scope>NUCLEOTIDE SEQUENCE</scope>
    <source>
        <strain evidence="4">AT0</strain>
        <tissue evidence="4">Leaf</tissue>
    </source>
</reference>
<dbReference type="EMBL" id="JAEACU010000009">
    <property type="protein sequence ID" value="KAH7517130.1"/>
    <property type="molecule type" value="Genomic_DNA"/>
</dbReference>
<evidence type="ECO:0000259" key="2">
    <source>
        <dbReference type="Pfam" id="PF00646"/>
    </source>
</evidence>
<dbReference type="InterPro" id="IPR036047">
    <property type="entry name" value="F-box-like_dom_sf"/>
</dbReference>
<comment type="caution">
    <text evidence="4">The sequence shown here is derived from an EMBL/GenBank/DDBJ whole genome shotgun (WGS) entry which is preliminary data.</text>
</comment>
<dbReference type="InterPro" id="IPR025659">
    <property type="entry name" value="Tubby-like_C"/>
</dbReference>
<gene>
    <name evidence="4" type="ORF">FEM48_Zijuj09G0029600</name>
</gene>
<sequence>MSFKSIIQDMKGELGSISRKGFDVKFSYGMRSRSHRVVQDSSVRIDALKQSCWANMPPELLRDVLMRIEATEDTWPPRKNVVACAGVCRSWREIMKEIVKSPEFSGKLTFPISLKQSLAFVRNTAYNAYSKKDRLQFPLYILFVVDLSSFNHGKPGSRDSVLQCYIKRNRSNQTYYLYLGLNQVSTDDGKFLLAARKCRRPTCTDYIISLNSEDVSKGSSTYVGKLRSNFLGTKFTVYDAQPPNAGARVTKCRSTRLVNMKQVSPRFPAGNYPVSHIAYELNVLGSRGPRRMQCVMDAIPARAIEPGGVAPTQTEFIHGSLDSFPSIPFFRSKSTHLESFPSALGEGLLVLRNKAPRWHEQLQCWCLNFNGRVTVASVKNFQLVASPENGVAGQEHENVILQFGKVGKDVFTMDYQYPISAFQAFAICLSSFDTKIACE</sequence>
<dbReference type="InterPro" id="IPR001810">
    <property type="entry name" value="F-box_dom"/>
</dbReference>
<dbReference type="Proteomes" id="UP000813462">
    <property type="component" value="Unassembled WGS sequence"/>
</dbReference>
<dbReference type="SUPFAM" id="SSF54518">
    <property type="entry name" value="Tubby C-terminal domain-like"/>
    <property type="match status" value="1"/>
</dbReference>
<dbReference type="InterPro" id="IPR018066">
    <property type="entry name" value="Tubby_C_CS"/>
</dbReference>
<accession>A0A978UQI0</accession>
<dbReference type="PRINTS" id="PR01573">
    <property type="entry name" value="SUPERTUBBY"/>
</dbReference>
<evidence type="ECO:0008006" key="6">
    <source>
        <dbReference type="Google" id="ProtNLM"/>
    </source>
</evidence>
<feature type="domain" description="F-box" evidence="2">
    <location>
        <begin position="53"/>
        <end position="96"/>
    </location>
</feature>
<dbReference type="PROSITE" id="PS01201">
    <property type="entry name" value="TUB_2"/>
    <property type="match status" value="1"/>
</dbReference>
<dbReference type="CDD" id="cd22153">
    <property type="entry name" value="F-box_AtTLP-like"/>
    <property type="match status" value="1"/>
</dbReference>
<dbReference type="InterPro" id="IPR000007">
    <property type="entry name" value="Tubby_C"/>
</dbReference>
<dbReference type="Pfam" id="PF01167">
    <property type="entry name" value="Tub"/>
    <property type="match status" value="1"/>
</dbReference>
<dbReference type="Gene3D" id="3.20.90.10">
    <property type="entry name" value="Tubby Protein, Chain A"/>
    <property type="match status" value="1"/>
</dbReference>
<evidence type="ECO:0000256" key="1">
    <source>
        <dbReference type="ARBA" id="ARBA00007129"/>
    </source>
</evidence>
<proteinExistence type="inferred from homology"/>
<name>A0A978UQI0_ZIZJJ</name>
<comment type="similarity">
    <text evidence="1">Belongs to the TUB family.</text>
</comment>
<dbReference type="PANTHER" id="PTHR16517">
    <property type="entry name" value="TUBBY-RELATED"/>
    <property type="match status" value="1"/>
</dbReference>
<dbReference type="GO" id="GO:0006355">
    <property type="term" value="P:regulation of DNA-templated transcription"/>
    <property type="evidence" value="ECO:0007669"/>
    <property type="project" value="UniProtKB-ARBA"/>
</dbReference>
<protein>
    <recommendedName>
        <fullName evidence="6">Tubby-like F-box protein 3</fullName>
    </recommendedName>
</protein>